<dbReference type="eggNOG" id="arCOG01746">
    <property type="taxonomic scope" value="Archaea"/>
</dbReference>
<gene>
    <name evidence="4" type="ordered locus">MSWAN_0786</name>
</gene>
<dbReference type="RefSeq" id="WP_013825317.1">
    <property type="nucleotide sequence ID" value="NC_015574.1"/>
</dbReference>
<sequence length="571" mass="63851">MQKKEKLLQTIKRIDGRGYKAYNDIKGSYDFGDFKLYIDHVQRDPFASPSLILVEVEGNDAAFPAEFLKSFHRIVALEDYISREFHHAIGKYGEGRSGSGHSGVFRIDSGAQEILERSCVNISPQKLEIRFSMGLPARGRRVLGKAAASMFMEILPKIVADSCFYRSLNPEKVAKEVKTFEDATYIRNQLAELGLVAFIANGSVLPRESGVSDRPMKHAVTFKSPESMEVTIKTPNKGPVMGMGILEGVTLIVGGGYHGKSTLLHAVERGVYNHLPGDGREFVITRDSAVKIRAEDGRRVEKVDINSFIHNPPMGPDTREFSTENASGSTSQAANIIEAMESGTELLLFDEDTSATNFMIRDERMQRLVAKEKEPITPFIDRVRELYEEHETSTIIVMGGSGDYFEVADTIIMMDNYKPHNVTEKARKVAEDLPINRIREVNSDFKFGHRSPQPQSIKPFKGRKLKLDSRGLSTALLGGENIDLSQVEQLIDPSQTRTITYAIYFASQKHMDGKRSLIDVLQLVEKDIENKGLDVLALKGRKNPNNLVKPRIFELAAAINRLRSLEMKKVG</sequence>
<name>F6D876_METPW</name>
<dbReference type="EMBL" id="CP002772">
    <property type="protein sequence ID" value="AEG17815.1"/>
    <property type="molecule type" value="Genomic_DNA"/>
</dbReference>
<organism evidence="4 5">
    <name type="scientific">Methanobacterium paludis (strain DSM 25820 / JCM 18151 / SWAN1)</name>
    <dbReference type="NCBI Taxonomy" id="868131"/>
    <lineage>
        <taxon>Archaea</taxon>
        <taxon>Methanobacteriati</taxon>
        <taxon>Methanobacteriota</taxon>
        <taxon>Methanomada group</taxon>
        <taxon>Methanobacteria</taxon>
        <taxon>Methanobacteriales</taxon>
        <taxon>Methanobacteriaceae</taxon>
        <taxon>Methanobacterium</taxon>
    </lineage>
</organism>
<feature type="domain" description="MRB1590-like C-terminal" evidence="3">
    <location>
        <begin position="466"/>
        <end position="568"/>
    </location>
</feature>
<reference evidence="4 5" key="1">
    <citation type="journal article" date="2014" name="Int. J. Syst. Evol. Microbiol.">
        <title>Methanobacterium paludis sp. nov. and a novel strain of Methanobacterium lacus isolated from northern peatlands.</title>
        <authorList>
            <person name="Cadillo-Quiroz H."/>
            <person name="Brauer S.L."/>
            <person name="Goodson N."/>
            <person name="Yavitt J.B."/>
            <person name="Zinder S.H."/>
        </authorList>
    </citation>
    <scope>NUCLEOTIDE SEQUENCE [LARGE SCALE GENOMIC DNA]</scope>
    <source>
        <strain evidence="5">DSM 25820 / JCM 18151 / SWAN1</strain>
    </source>
</reference>
<dbReference type="Proteomes" id="UP000009231">
    <property type="component" value="Chromosome"/>
</dbReference>
<evidence type="ECO:0000259" key="3">
    <source>
        <dbReference type="Pfam" id="PF21117"/>
    </source>
</evidence>
<dbReference type="SUPFAM" id="SSF52540">
    <property type="entry name" value="P-loop containing nucleoside triphosphate hydrolases"/>
    <property type="match status" value="1"/>
</dbReference>
<evidence type="ECO:0000313" key="5">
    <source>
        <dbReference type="Proteomes" id="UP000009231"/>
    </source>
</evidence>
<dbReference type="InterPro" id="IPR046833">
    <property type="entry name" value="ABC_N"/>
</dbReference>
<dbReference type="InterPro" id="IPR019195">
    <property type="entry name" value="ABC_ATPase_put"/>
</dbReference>
<dbReference type="GeneID" id="10668282"/>
<evidence type="ECO:0000259" key="2">
    <source>
        <dbReference type="Pfam" id="PF20446"/>
    </source>
</evidence>
<dbReference type="InterPro" id="IPR027417">
    <property type="entry name" value="P-loop_NTPase"/>
</dbReference>
<dbReference type="InterPro" id="IPR046834">
    <property type="entry name" value="ABC_ATPase_C"/>
</dbReference>
<dbReference type="Pfam" id="PF21117">
    <property type="entry name" value="MRB1590_C"/>
    <property type="match status" value="1"/>
</dbReference>
<feature type="domain" description="ATPase of the ABC class N-terminal" evidence="2">
    <location>
        <begin position="5"/>
        <end position="165"/>
    </location>
</feature>
<proteinExistence type="predicted"/>
<dbReference type="Pfam" id="PF20446">
    <property type="entry name" value="ABC_N"/>
    <property type="match status" value="1"/>
</dbReference>
<protein>
    <submittedName>
        <fullName evidence="4">ABC transporter, ATPase</fullName>
    </submittedName>
</protein>
<dbReference type="HOGENOM" id="CLU_021720_2_0_2"/>
<dbReference type="KEGG" id="mew:MSWAN_0786"/>
<feature type="domain" description="ATPase of the ABC class C-terminal" evidence="1">
    <location>
        <begin position="171"/>
        <end position="443"/>
    </location>
</feature>
<evidence type="ECO:0000259" key="1">
    <source>
        <dbReference type="Pfam" id="PF09818"/>
    </source>
</evidence>
<dbReference type="PANTHER" id="PTHR38149:SF1">
    <property type="entry name" value="ATPASE"/>
    <property type="match status" value="1"/>
</dbReference>
<dbReference type="Pfam" id="PF09818">
    <property type="entry name" value="ABC_ATPase"/>
    <property type="match status" value="1"/>
</dbReference>
<evidence type="ECO:0000313" key="4">
    <source>
        <dbReference type="EMBL" id="AEG17815.1"/>
    </source>
</evidence>
<dbReference type="PANTHER" id="PTHR38149">
    <property type="entry name" value="ATPASE"/>
    <property type="match status" value="1"/>
</dbReference>
<dbReference type="InterPro" id="IPR049069">
    <property type="entry name" value="MRB1590-like_C"/>
</dbReference>
<dbReference type="OrthoDB" id="18388at2157"/>
<keyword evidence="5" id="KW-1185">Reference proteome</keyword>
<dbReference type="AlphaFoldDB" id="F6D876"/>
<accession>F6D876</accession>